<proteinExistence type="predicted"/>
<evidence type="ECO:0000313" key="1">
    <source>
        <dbReference type="EMBL" id="OUT12557.1"/>
    </source>
</evidence>
<evidence type="ECO:0000313" key="2">
    <source>
        <dbReference type="Proteomes" id="UP000195967"/>
    </source>
</evidence>
<reference evidence="1 2" key="1">
    <citation type="submission" date="2017-04" db="EMBL/GenBank/DDBJ databases">
        <title>Complete genome of Campylobacter concisus ATCC 33237T and draft genomes for an additional eight well characterized C. concisus strains.</title>
        <authorList>
            <person name="Cornelius A.J."/>
            <person name="Miller W.G."/>
            <person name="Lastovica A.J."/>
            <person name="On S.L."/>
            <person name="French N.P."/>
            <person name="Vandenberg O."/>
            <person name="Biggs P.J."/>
        </authorList>
    </citation>
    <scope>NUCLEOTIDE SEQUENCE [LARGE SCALE GENOMIC DNA]</scope>
    <source>
        <strain evidence="1 2">Lasto28.99</strain>
    </source>
</reference>
<dbReference type="RefSeq" id="WP_087584130.1">
    <property type="nucleotide sequence ID" value="NZ_CABMKR010000002.1"/>
</dbReference>
<gene>
    <name evidence="1" type="ORF">B9N62_01925</name>
</gene>
<sequence>MAAEEILIKLCELARKDGGASLEQILKEAFNEYDELKLLKKRNLLCEHCKYVLKEIGAADDTLTDVLQIISTLNAKREMILFRDTLNLTQEKLIKSIFSHYKDKNKFQNEVNIDEIVDIVVEFESEIQDADINEEQKETLKQLCLIVKEAKEESKIIGSNRAIDKLHTLFIGKFFLYGKTILNIKDPRILEKIKWIYAKIGAANSIIKTLKDFKDNLTDILTLTC</sequence>
<dbReference type="AlphaFoldDB" id="A0A1Y5MVV0"/>
<name>A0A1Y5MVV0_9BACT</name>
<comment type="caution">
    <text evidence="1">The sequence shown here is derived from an EMBL/GenBank/DDBJ whole genome shotgun (WGS) entry which is preliminary data.</text>
</comment>
<accession>A0A1Y5MVV0</accession>
<dbReference type="Proteomes" id="UP000195967">
    <property type="component" value="Unassembled WGS sequence"/>
</dbReference>
<protein>
    <submittedName>
        <fullName evidence="1">Uncharacterized protein</fullName>
    </submittedName>
</protein>
<organism evidence="1 2">
    <name type="scientific">Campylobacter concisus</name>
    <dbReference type="NCBI Taxonomy" id="199"/>
    <lineage>
        <taxon>Bacteria</taxon>
        <taxon>Pseudomonadati</taxon>
        <taxon>Campylobacterota</taxon>
        <taxon>Epsilonproteobacteria</taxon>
        <taxon>Campylobacterales</taxon>
        <taxon>Campylobacteraceae</taxon>
        <taxon>Campylobacter</taxon>
    </lineage>
</organism>
<dbReference type="EMBL" id="NDYO01000002">
    <property type="protein sequence ID" value="OUT12557.1"/>
    <property type="molecule type" value="Genomic_DNA"/>
</dbReference>